<keyword evidence="4" id="KW-1185">Reference proteome</keyword>
<evidence type="ECO:0000313" key="3">
    <source>
        <dbReference type="EMBL" id="OYD09074.1"/>
    </source>
</evidence>
<dbReference type="OrthoDB" id="2988582at2"/>
<gene>
    <name evidence="3" type="ORF">CHM34_04730</name>
</gene>
<reference evidence="3 4" key="1">
    <citation type="submission" date="2017-07" db="EMBL/GenBank/DDBJ databases">
        <title>The genome sequence of Paludifilum halophilum highlights mechanisms for microbial adaptation to high salt environemnts.</title>
        <authorList>
            <person name="Belbahri L."/>
        </authorList>
    </citation>
    <scope>NUCLEOTIDE SEQUENCE [LARGE SCALE GENOMIC DNA]</scope>
    <source>
        <strain evidence="3 4">DSM 102817</strain>
    </source>
</reference>
<proteinExistence type="predicted"/>
<feature type="domain" description="Golvesin/Xly CBD-like" evidence="2">
    <location>
        <begin position="89"/>
        <end position="209"/>
    </location>
</feature>
<protein>
    <recommendedName>
        <fullName evidence="5">DNRLRE domain-containing protein</fullName>
    </recommendedName>
</protein>
<evidence type="ECO:0008006" key="5">
    <source>
        <dbReference type="Google" id="ProtNLM"/>
    </source>
</evidence>
<feature type="domain" description="Disaggregatase-related" evidence="1">
    <location>
        <begin position="421"/>
        <end position="582"/>
    </location>
</feature>
<dbReference type="NCBIfam" id="NF033679">
    <property type="entry name" value="DNRLRE_dom"/>
    <property type="match status" value="3"/>
</dbReference>
<organism evidence="3 4">
    <name type="scientific">Paludifilum halophilum</name>
    <dbReference type="NCBI Taxonomy" id="1642702"/>
    <lineage>
        <taxon>Bacteria</taxon>
        <taxon>Bacillati</taxon>
        <taxon>Bacillota</taxon>
        <taxon>Bacilli</taxon>
        <taxon>Bacillales</taxon>
        <taxon>Thermoactinomycetaceae</taxon>
        <taxon>Paludifilum</taxon>
    </lineage>
</organism>
<dbReference type="Gene3D" id="2.60.40.10">
    <property type="entry name" value="Immunoglobulins"/>
    <property type="match status" value="2"/>
</dbReference>
<evidence type="ECO:0000313" key="4">
    <source>
        <dbReference type="Proteomes" id="UP000215459"/>
    </source>
</evidence>
<accession>A0A235B9V4</accession>
<dbReference type="EMBL" id="NOWF01000002">
    <property type="protein sequence ID" value="OYD09074.1"/>
    <property type="molecule type" value="Genomic_DNA"/>
</dbReference>
<comment type="caution">
    <text evidence="3">The sequence shown here is derived from an EMBL/GenBank/DDBJ whole genome shotgun (WGS) entry which is preliminary data.</text>
</comment>
<dbReference type="InterPro" id="IPR010671">
    <property type="entry name" value="Disaggr-rel_dom"/>
</dbReference>
<dbReference type="AlphaFoldDB" id="A0A235B9V4"/>
<dbReference type="InterPro" id="IPR013783">
    <property type="entry name" value="Ig-like_fold"/>
</dbReference>
<dbReference type="Pfam" id="PF25275">
    <property type="entry name" value="Golvesin_C"/>
    <property type="match status" value="1"/>
</dbReference>
<name>A0A235B9V4_9BACL</name>
<sequence>MKFDLSGIPDNVELDSAQLKTYYDQAFTTNSNDVNIEARRVTAPWDESTVTWDSAHGDYAEMGYNRVIVDNESANCDTPDYPKTCPNDEAKWPQSTSTLTQYAVGDDYQYNNDSATGDTYTWIPRLTEDGYYRVDAHYVQASDRATDAPYTVHYDGGKETYTVDQSAGSERSQWETLDTLFFRAGTAHQVVLGDVSDQAVIADAVRWTRFARGTKKANEQNTWHTFSVRSTVQSWIDGSQPNYGFMLKASDESLGQGGPRYEASEYAYNGESANRPKLFLTYGKPGVELDKPTKIHATGAELNWSAYQDPNADSDSDNIVEYQVHRSVNQHFQPSASTLVAPVDKGTTQYTDTTAEPTPADSDEPFGNAYYYMVAVKTEDGSIIPSPTRLVRLPKAGRVVQIFQGDAADTTLSSGQPDTNHDVLAGEPWLEVGNNSSTYGNARALLKFSDLSSLPSGANILDAELNLWTSEARGSGGIYDLHALSRDFDETSATWNQADASTSWTEAGGDYNDTASDDVPSISNDPKWHRWNAGDIVQQWVNDPASNHGFLVKRQDEAGDGERVLFLSSEAEEENLRPKLTVTYTEETAANTYYAPKTPSRMISGDEYTVEVTVTNTTDKTWPAADYVLSYHWALPDGTDKTTSGNRLETALPEDVSPGEAVTVQAKVKTPIHSDEGNKREAFVLQWDLRNQTDGTWLSKNDEDITTLDQKVMVEDPTSNELGMEKFYQYIREKHRFRLEGDGEPVRRKHSI</sequence>
<evidence type="ECO:0000259" key="2">
    <source>
        <dbReference type="Pfam" id="PF25275"/>
    </source>
</evidence>
<dbReference type="Pfam" id="PF06848">
    <property type="entry name" value="Disaggr_repeat"/>
    <property type="match status" value="1"/>
</dbReference>
<dbReference type="InterPro" id="IPR033803">
    <property type="entry name" value="CBD-like_Golvesin-Xly"/>
</dbReference>
<dbReference type="RefSeq" id="WP_094263423.1">
    <property type="nucleotide sequence ID" value="NZ_NOWF01000002.1"/>
</dbReference>
<evidence type="ECO:0000259" key="1">
    <source>
        <dbReference type="Pfam" id="PF06848"/>
    </source>
</evidence>
<dbReference type="Proteomes" id="UP000215459">
    <property type="component" value="Unassembled WGS sequence"/>
</dbReference>